<accession>A0A7T0LK03</accession>
<feature type="transmembrane region" description="Helical" evidence="1">
    <location>
        <begin position="203"/>
        <end position="223"/>
    </location>
</feature>
<proteinExistence type="predicted"/>
<dbReference type="KEGG" id="arep:ID810_10705"/>
<evidence type="ECO:0000313" key="3">
    <source>
        <dbReference type="Proteomes" id="UP000594637"/>
    </source>
</evidence>
<feature type="transmembrane region" description="Helical" evidence="1">
    <location>
        <begin position="285"/>
        <end position="306"/>
    </location>
</feature>
<keyword evidence="3" id="KW-1185">Reference proteome</keyword>
<evidence type="ECO:0000256" key="1">
    <source>
        <dbReference type="SAM" id="Phobius"/>
    </source>
</evidence>
<feature type="transmembrane region" description="Helical" evidence="1">
    <location>
        <begin position="229"/>
        <end position="249"/>
    </location>
</feature>
<dbReference type="RefSeq" id="WP_166857336.1">
    <property type="nucleotide sequence ID" value="NZ_CP063989.1"/>
</dbReference>
<name>A0A7T0LK03_9ACTO</name>
<dbReference type="Proteomes" id="UP000594637">
    <property type="component" value="Chromosome"/>
</dbReference>
<keyword evidence="1" id="KW-1133">Transmembrane helix</keyword>
<dbReference type="AlphaFoldDB" id="A0A7T0LK03"/>
<gene>
    <name evidence="2" type="ORF">ID810_10705</name>
</gene>
<reference evidence="2 3" key="1">
    <citation type="submission" date="2020-11" db="EMBL/GenBank/DDBJ databases">
        <title>Actinomyces sp. ZJ750.</title>
        <authorList>
            <person name="Zhou J."/>
        </authorList>
    </citation>
    <scope>NUCLEOTIDE SEQUENCE [LARGE SCALE GENOMIC DNA]</scope>
    <source>
        <strain evidence="2 3">ZJ750</strain>
    </source>
</reference>
<sequence length="323" mass="35908">MPHPTTEPFRLLTRRSLLDLPVTQRHRLDAERIHRLAGTPRCGDLSARQVAEPQFLVDLAASTCSPDELLRPDDLGWRLAHSLEHALEQGVRLWLAEAPPQAPHRLTDLLGDDVVHVVSLTAPEPVAHDGAARNPDVVIAISPLQLVLALAERNEASRAYLRTALEGLDTLRCPRRATVALRGAGVALNEHPRLLRWATNPVVIAYVVIFIYSSLRALPVAFVPGFHGHWWVLWLIDIVTAVPYTWGLVEMAAGPRIRRRLAGLVTTVVTFVAPYVYFWMQGRDYPRVVIIVVVAMIAGSAALETLRMLRDRMIVRGLRGRAG</sequence>
<evidence type="ECO:0000313" key="2">
    <source>
        <dbReference type="EMBL" id="QPL05179.1"/>
    </source>
</evidence>
<keyword evidence="1" id="KW-0472">Membrane</keyword>
<feature type="transmembrane region" description="Helical" evidence="1">
    <location>
        <begin position="261"/>
        <end position="279"/>
    </location>
</feature>
<protein>
    <submittedName>
        <fullName evidence="2">Uncharacterized protein</fullName>
    </submittedName>
</protein>
<keyword evidence="1" id="KW-0812">Transmembrane</keyword>
<organism evidence="2 3">
    <name type="scientific">Actinomyces respiraculi</name>
    <dbReference type="NCBI Taxonomy" id="2744574"/>
    <lineage>
        <taxon>Bacteria</taxon>
        <taxon>Bacillati</taxon>
        <taxon>Actinomycetota</taxon>
        <taxon>Actinomycetes</taxon>
        <taxon>Actinomycetales</taxon>
        <taxon>Actinomycetaceae</taxon>
        <taxon>Actinomyces</taxon>
    </lineage>
</organism>
<dbReference type="EMBL" id="CP063989">
    <property type="protein sequence ID" value="QPL05179.1"/>
    <property type="molecule type" value="Genomic_DNA"/>
</dbReference>